<reference evidence="2" key="1">
    <citation type="journal article" date="2017" name="Nature">
        <title>The sunflower genome provides insights into oil metabolism, flowering and Asterid evolution.</title>
        <authorList>
            <person name="Badouin H."/>
            <person name="Gouzy J."/>
            <person name="Grassa C.J."/>
            <person name="Murat F."/>
            <person name="Staton S.E."/>
            <person name="Cottret L."/>
            <person name="Lelandais-Briere C."/>
            <person name="Owens G.L."/>
            <person name="Carrere S."/>
            <person name="Mayjonade B."/>
            <person name="Legrand L."/>
            <person name="Gill N."/>
            <person name="Kane N.C."/>
            <person name="Bowers J.E."/>
            <person name="Hubner S."/>
            <person name="Bellec A."/>
            <person name="Berard A."/>
            <person name="Berges H."/>
            <person name="Blanchet N."/>
            <person name="Boniface M.C."/>
            <person name="Brunel D."/>
            <person name="Catrice O."/>
            <person name="Chaidir N."/>
            <person name="Claudel C."/>
            <person name="Donnadieu C."/>
            <person name="Faraut T."/>
            <person name="Fievet G."/>
            <person name="Helmstetter N."/>
            <person name="King M."/>
            <person name="Knapp S.J."/>
            <person name="Lai Z."/>
            <person name="Le Paslier M.C."/>
            <person name="Lippi Y."/>
            <person name="Lorenzon L."/>
            <person name="Mandel J.R."/>
            <person name="Marage G."/>
            <person name="Marchand G."/>
            <person name="Marquand E."/>
            <person name="Bret-Mestries E."/>
            <person name="Morien E."/>
            <person name="Nambeesan S."/>
            <person name="Nguyen T."/>
            <person name="Pegot-Espagnet P."/>
            <person name="Pouilly N."/>
            <person name="Raftis F."/>
            <person name="Sallet E."/>
            <person name="Schiex T."/>
            <person name="Thomas J."/>
            <person name="Vandecasteele C."/>
            <person name="Vares D."/>
            <person name="Vear F."/>
            <person name="Vautrin S."/>
            <person name="Crespi M."/>
            <person name="Mangin B."/>
            <person name="Burke J.M."/>
            <person name="Salse J."/>
            <person name="Munos S."/>
            <person name="Vincourt P."/>
            <person name="Rieseberg L.H."/>
            <person name="Langlade N.B."/>
        </authorList>
    </citation>
    <scope>NUCLEOTIDE SEQUENCE</scope>
    <source>
        <tissue evidence="2">Leaves</tissue>
    </source>
</reference>
<evidence type="ECO:0000313" key="3">
    <source>
        <dbReference type="Proteomes" id="UP000215914"/>
    </source>
</evidence>
<dbReference type="AlphaFoldDB" id="A0A9K3MVM1"/>
<keyword evidence="3" id="KW-1185">Reference proteome</keyword>
<reference evidence="2" key="2">
    <citation type="submission" date="2020-06" db="EMBL/GenBank/DDBJ databases">
        <title>Helianthus annuus Genome sequencing and assembly Release 2.</title>
        <authorList>
            <person name="Gouzy J."/>
            <person name="Langlade N."/>
            <person name="Munos S."/>
        </authorList>
    </citation>
    <scope>NUCLEOTIDE SEQUENCE</scope>
    <source>
        <tissue evidence="2">Leaves</tissue>
    </source>
</reference>
<name>A0A9K3MVM1_HELAN</name>
<sequence>MFLRSKNKGTSFQPNPSGYSTDTEKEIFIRKAQSEKLFTTKKRSRITRKKKLRENKENKEVTTKGSNN</sequence>
<protein>
    <submittedName>
        <fullName evidence="2">Uncharacterized protein</fullName>
    </submittedName>
</protein>
<organism evidence="2 3">
    <name type="scientific">Helianthus annuus</name>
    <name type="common">Common sunflower</name>
    <dbReference type="NCBI Taxonomy" id="4232"/>
    <lineage>
        <taxon>Eukaryota</taxon>
        <taxon>Viridiplantae</taxon>
        <taxon>Streptophyta</taxon>
        <taxon>Embryophyta</taxon>
        <taxon>Tracheophyta</taxon>
        <taxon>Spermatophyta</taxon>
        <taxon>Magnoliopsida</taxon>
        <taxon>eudicotyledons</taxon>
        <taxon>Gunneridae</taxon>
        <taxon>Pentapetalae</taxon>
        <taxon>asterids</taxon>
        <taxon>campanulids</taxon>
        <taxon>Asterales</taxon>
        <taxon>Asteraceae</taxon>
        <taxon>Asteroideae</taxon>
        <taxon>Heliantheae alliance</taxon>
        <taxon>Heliantheae</taxon>
        <taxon>Helianthus</taxon>
    </lineage>
</organism>
<feature type="compositionally biased region" description="Polar residues" evidence="1">
    <location>
        <begin position="8"/>
        <end position="21"/>
    </location>
</feature>
<dbReference type="EMBL" id="MNCJ02000327">
    <property type="protein sequence ID" value="KAF5777532.1"/>
    <property type="molecule type" value="Genomic_DNA"/>
</dbReference>
<dbReference type="Gramene" id="mRNA:HanXRQr2_Chr12g0536821">
    <property type="protein sequence ID" value="CDS:HanXRQr2_Chr12g0536821.1"/>
    <property type="gene ID" value="HanXRQr2_Chr12g0536821"/>
</dbReference>
<feature type="region of interest" description="Disordered" evidence="1">
    <location>
        <begin position="39"/>
        <end position="68"/>
    </location>
</feature>
<proteinExistence type="predicted"/>
<evidence type="ECO:0000313" key="2">
    <source>
        <dbReference type="EMBL" id="KAF5777532.1"/>
    </source>
</evidence>
<accession>A0A9K3MVM1</accession>
<feature type="region of interest" description="Disordered" evidence="1">
    <location>
        <begin position="1"/>
        <end position="25"/>
    </location>
</feature>
<gene>
    <name evidence="2" type="ORF">HanXRQr2_Chr12g0536821</name>
</gene>
<evidence type="ECO:0000256" key="1">
    <source>
        <dbReference type="SAM" id="MobiDB-lite"/>
    </source>
</evidence>
<feature type="compositionally biased region" description="Basic residues" evidence="1">
    <location>
        <begin position="39"/>
        <end position="53"/>
    </location>
</feature>
<comment type="caution">
    <text evidence="2">The sequence shown here is derived from an EMBL/GenBank/DDBJ whole genome shotgun (WGS) entry which is preliminary data.</text>
</comment>
<dbReference type="Proteomes" id="UP000215914">
    <property type="component" value="Unassembled WGS sequence"/>
</dbReference>